<feature type="transmembrane region" description="Helical" evidence="1">
    <location>
        <begin position="59"/>
        <end position="78"/>
    </location>
</feature>
<feature type="transmembrane region" description="Helical" evidence="1">
    <location>
        <begin position="169"/>
        <end position="187"/>
    </location>
</feature>
<sequence>MGPIRRVSTVMALARFQVCGYVRSLRVLQPLILVLLILTLGLAQWPGGPRRVELATGALGDIAALVFPICAWSARSLLDTQPDEQRALSATAAGHPVASAVAGLLAAYAVNLCLGGLLLAIPLVQCVSVGTGLAPTAAGAGLTFLVALAGTLLGAYAQRSIISSPGHSLLALLGGVTAALLLSLGPLSPLSVPMVKWLRAAHDGPVAFIAAFPGLALHLALWSTVLAAGHLLLARRPR</sequence>
<organism evidence="2 3">
    <name type="scientific">Thermomonospora echinospora</name>
    <dbReference type="NCBI Taxonomy" id="1992"/>
    <lineage>
        <taxon>Bacteria</taxon>
        <taxon>Bacillati</taxon>
        <taxon>Actinomycetota</taxon>
        <taxon>Actinomycetes</taxon>
        <taxon>Streptosporangiales</taxon>
        <taxon>Thermomonosporaceae</taxon>
        <taxon>Thermomonospora</taxon>
    </lineage>
</organism>
<feature type="transmembrane region" description="Helical" evidence="1">
    <location>
        <begin position="133"/>
        <end position="157"/>
    </location>
</feature>
<accession>A0A1H6DQF7</accession>
<dbReference type="Proteomes" id="UP000236723">
    <property type="component" value="Unassembled WGS sequence"/>
</dbReference>
<keyword evidence="1" id="KW-0472">Membrane</keyword>
<dbReference type="EMBL" id="FNVO01000020">
    <property type="protein sequence ID" value="SEG86943.1"/>
    <property type="molecule type" value="Genomic_DNA"/>
</dbReference>
<name>A0A1H6DQF7_9ACTN</name>
<protein>
    <recommendedName>
        <fullName evidence="4">ABC-2 type transport system permease protein</fullName>
    </recommendedName>
</protein>
<keyword evidence="1" id="KW-0812">Transmembrane</keyword>
<dbReference type="AlphaFoldDB" id="A0A1H6DQF7"/>
<keyword evidence="3" id="KW-1185">Reference proteome</keyword>
<keyword evidence="1" id="KW-1133">Transmembrane helix</keyword>
<evidence type="ECO:0000313" key="2">
    <source>
        <dbReference type="EMBL" id="SEG86943.1"/>
    </source>
</evidence>
<gene>
    <name evidence="2" type="ORF">SAMN04489712_12038</name>
</gene>
<proteinExistence type="predicted"/>
<feature type="transmembrane region" description="Helical" evidence="1">
    <location>
        <begin position="99"/>
        <end position="121"/>
    </location>
</feature>
<reference evidence="3" key="1">
    <citation type="submission" date="2016-10" db="EMBL/GenBank/DDBJ databases">
        <authorList>
            <person name="Varghese N."/>
            <person name="Submissions S."/>
        </authorList>
    </citation>
    <scope>NUCLEOTIDE SEQUENCE [LARGE SCALE GENOMIC DNA]</scope>
    <source>
        <strain evidence="3">DSM 43163</strain>
    </source>
</reference>
<evidence type="ECO:0000256" key="1">
    <source>
        <dbReference type="SAM" id="Phobius"/>
    </source>
</evidence>
<evidence type="ECO:0000313" key="3">
    <source>
        <dbReference type="Proteomes" id="UP000236723"/>
    </source>
</evidence>
<feature type="transmembrane region" description="Helical" evidence="1">
    <location>
        <begin position="207"/>
        <end position="233"/>
    </location>
</feature>
<evidence type="ECO:0008006" key="4">
    <source>
        <dbReference type="Google" id="ProtNLM"/>
    </source>
</evidence>